<organism evidence="1 2">
    <name type="scientific">Cribrihabitans marinus</name>
    <dbReference type="NCBI Taxonomy" id="1227549"/>
    <lineage>
        <taxon>Bacteria</taxon>
        <taxon>Pseudomonadati</taxon>
        <taxon>Pseudomonadota</taxon>
        <taxon>Alphaproteobacteria</taxon>
        <taxon>Rhodobacterales</taxon>
        <taxon>Paracoccaceae</taxon>
        <taxon>Cribrihabitans</taxon>
    </lineage>
</organism>
<dbReference type="RefSeq" id="WP_143057926.1">
    <property type="nucleotide sequence ID" value="NZ_BMGV01000008.1"/>
</dbReference>
<protein>
    <submittedName>
        <fullName evidence="1">Uncharacterized protein</fullName>
    </submittedName>
</protein>
<dbReference type="STRING" id="1227549.SAMN05444007_108226"/>
<name>A0A1H7CN28_9RHOB</name>
<dbReference type="Proteomes" id="UP000199379">
    <property type="component" value="Unassembled WGS sequence"/>
</dbReference>
<proteinExistence type="predicted"/>
<evidence type="ECO:0000313" key="1">
    <source>
        <dbReference type="EMBL" id="SEJ91163.1"/>
    </source>
</evidence>
<dbReference type="AlphaFoldDB" id="A0A1H7CN28"/>
<evidence type="ECO:0000313" key="2">
    <source>
        <dbReference type="Proteomes" id="UP000199379"/>
    </source>
</evidence>
<keyword evidence="2" id="KW-1185">Reference proteome</keyword>
<dbReference type="EMBL" id="FNYD01000008">
    <property type="protein sequence ID" value="SEJ91163.1"/>
    <property type="molecule type" value="Genomic_DNA"/>
</dbReference>
<sequence length="95" mass="10288">MSDHLTPLEVCERLIAPRKSLGSLIGYKPKAAYNWVNGSAWRRPGDMPPDANRRLLAHAAKNGIPLTADHLIWGAPRAEIEALVAEANPAQVAAQ</sequence>
<accession>A0A1H7CN28</accession>
<gene>
    <name evidence="1" type="ORF">SAMN05444007_108226</name>
</gene>
<dbReference type="OrthoDB" id="7872919at2"/>
<reference evidence="1 2" key="1">
    <citation type="submission" date="2016-10" db="EMBL/GenBank/DDBJ databases">
        <authorList>
            <person name="de Groot N.N."/>
        </authorList>
    </citation>
    <scope>NUCLEOTIDE SEQUENCE [LARGE SCALE GENOMIC DNA]</scope>
    <source>
        <strain evidence="1 2">DSM 29340</strain>
    </source>
</reference>